<evidence type="ECO:0000313" key="3">
    <source>
        <dbReference type="EMBL" id="MFC4249657.1"/>
    </source>
</evidence>
<feature type="domain" description="DUF8107" evidence="2">
    <location>
        <begin position="3"/>
        <end position="64"/>
    </location>
</feature>
<dbReference type="GeneID" id="71853350"/>
<dbReference type="AlphaFoldDB" id="A0ABD5P5S9"/>
<evidence type="ECO:0000256" key="1">
    <source>
        <dbReference type="SAM" id="Phobius"/>
    </source>
</evidence>
<sequence>MSVSEGVSSSKGDPRVLFVLNAILSAAFASIVLSLLEFADLVSFTWLRFAVLTILLMVVTYVVTH</sequence>
<dbReference type="Pfam" id="PF26409">
    <property type="entry name" value="DUF8107"/>
    <property type="match status" value="1"/>
</dbReference>
<dbReference type="EMBL" id="JBHSDJ010000133">
    <property type="protein sequence ID" value="MFC4249657.1"/>
    <property type="molecule type" value="Genomic_DNA"/>
</dbReference>
<dbReference type="RefSeq" id="WP_246973129.1">
    <property type="nucleotide sequence ID" value="NZ_CP095397.1"/>
</dbReference>
<accession>A0ABD5P5S9</accession>
<comment type="caution">
    <text evidence="3">The sequence shown here is derived from an EMBL/GenBank/DDBJ whole genome shotgun (WGS) entry which is preliminary data.</text>
</comment>
<evidence type="ECO:0000259" key="2">
    <source>
        <dbReference type="Pfam" id="PF26409"/>
    </source>
</evidence>
<dbReference type="Proteomes" id="UP001595821">
    <property type="component" value="Unassembled WGS sequence"/>
</dbReference>
<organism evidence="3 4">
    <name type="scientific">Natribaculum luteum</name>
    <dbReference type="NCBI Taxonomy" id="1586232"/>
    <lineage>
        <taxon>Archaea</taxon>
        <taxon>Methanobacteriati</taxon>
        <taxon>Methanobacteriota</taxon>
        <taxon>Stenosarchaea group</taxon>
        <taxon>Halobacteria</taxon>
        <taxon>Halobacteriales</taxon>
        <taxon>Natrialbaceae</taxon>
        <taxon>Natribaculum</taxon>
    </lineage>
</organism>
<evidence type="ECO:0000313" key="4">
    <source>
        <dbReference type="Proteomes" id="UP001595821"/>
    </source>
</evidence>
<keyword evidence="1" id="KW-0812">Transmembrane</keyword>
<feature type="transmembrane region" description="Helical" evidence="1">
    <location>
        <begin position="45"/>
        <end position="64"/>
    </location>
</feature>
<protein>
    <recommendedName>
        <fullName evidence="2">DUF8107 domain-containing protein</fullName>
    </recommendedName>
</protein>
<name>A0ABD5P5S9_9EURY</name>
<feature type="transmembrane region" description="Helical" evidence="1">
    <location>
        <begin position="16"/>
        <end position="39"/>
    </location>
</feature>
<keyword evidence="1" id="KW-1133">Transmembrane helix</keyword>
<reference evidence="3 4" key="1">
    <citation type="journal article" date="2014" name="Int. J. Syst. Evol. Microbiol.">
        <title>Complete genome sequence of Corynebacterium casei LMG S-19264T (=DSM 44701T), isolated from a smear-ripened cheese.</title>
        <authorList>
            <consortium name="US DOE Joint Genome Institute (JGI-PGF)"/>
            <person name="Walter F."/>
            <person name="Albersmeier A."/>
            <person name="Kalinowski J."/>
            <person name="Ruckert C."/>
        </authorList>
    </citation>
    <scope>NUCLEOTIDE SEQUENCE [LARGE SCALE GENOMIC DNA]</scope>
    <source>
        <strain evidence="3 4">IBRC-M 10912</strain>
    </source>
</reference>
<proteinExistence type="predicted"/>
<dbReference type="InterPro" id="IPR058420">
    <property type="entry name" value="DUF8107"/>
</dbReference>
<gene>
    <name evidence="3" type="ORF">ACFOZ7_22440</name>
</gene>
<keyword evidence="1" id="KW-0472">Membrane</keyword>